<protein>
    <submittedName>
        <fullName evidence="10">Winged helix-turn-helix DNA-binding domain,Linker histone H1/H5, domain H15,Histone H5</fullName>
    </submittedName>
</protein>
<keyword evidence="4 7" id="KW-0158">Chromosome</keyword>
<dbReference type="PRINTS" id="PR00624">
    <property type="entry name" value="HISTONEH5"/>
</dbReference>
<comment type="subcellular location">
    <subcellularLocation>
        <location evidence="3">Chromosome</location>
    </subcellularLocation>
    <subcellularLocation>
        <location evidence="2 7">Nucleus</location>
    </subcellularLocation>
</comment>
<dbReference type="InterPro" id="IPR036388">
    <property type="entry name" value="WH-like_DNA-bd_sf"/>
</dbReference>
<dbReference type="PANTHER" id="PTHR11467">
    <property type="entry name" value="HISTONE H1"/>
    <property type="match status" value="1"/>
</dbReference>
<evidence type="ECO:0000256" key="3">
    <source>
        <dbReference type="ARBA" id="ARBA00004286"/>
    </source>
</evidence>
<evidence type="ECO:0000313" key="11">
    <source>
        <dbReference type="Proteomes" id="UP000325440"/>
    </source>
</evidence>
<dbReference type="CDD" id="cd00073">
    <property type="entry name" value="H15"/>
    <property type="match status" value="1"/>
</dbReference>
<dbReference type="InterPro" id="IPR005818">
    <property type="entry name" value="Histone_H1/H5_H15"/>
</dbReference>
<dbReference type="GO" id="GO:0000786">
    <property type="term" value="C:nucleosome"/>
    <property type="evidence" value="ECO:0007669"/>
    <property type="project" value="InterPro"/>
</dbReference>
<comment type="similarity">
    <text evidence="7">Belongs to the histone H1/H5 family.</text>
</comment>
<evidence type="ECO:0000256" key="4">
    <source>
        <dbReference type="ARBA" id="ARBA00022454"/>
    </source>
</evidence>
<dbReference type="GO" id="GO:0003690">
    <property type="term" value="F:double-stranded DNA binding"/>
    <property type="evidence" value="ECO:0007669"/>
    <property type="project" value="TreeGrafter"/>
</dbReference>
<dbReference type="GO" id="GO:0006334">
    <property type="term" value="P:nucleosome assembly"/>
    <property type="evidence" value="ECO:0007669"/>
    <property type="project" value="InterPro"/>
</dbReference>
<dbReference type="GO" id="GO:0030527">
    <property type="term" value="F:structural constituent of chromatin"/>
    <property type="evidence" value="ECO:0007669"/>
    <property type="project" value="InterPro"/>
</dbReference>
<evidence type="ECO:0000256" key="5">
    <source>
        <dbReference type="ARBA" id="ARBA00023125"/>
    </source>
</evidence>
<dbReference type="AlphaFoldDB" id="A0A5E4N8M5"/>
<gene>
    <name evidence="10" type="ORF">CINCED_3A014166</name>
</gene>
<dbReference type="GO" id="GO:0030261">
    <property type="term" value="P:chromosome condensation"/>
    <property type="evidence" value="ECO:0007669"/>
    <property type="project" value="TreeGrafter"/>
</dbReference>
<keyword evidence="5 7" id="KW-0238">DNA-binding</keyword>
<feature type="domain" description="H15" evidence="9">
    <location>
        <begin position="38"/>
        <end position="107"/>
    </location>
</feature>
<dbReference type="InterPro" id="IPR005819">
    <property type="entry name" value="H1/H5"/>
</dbReference>
<evidence type="ECO:0000313" key="10">
    <source>
        <dbReference type="EMBL" id="VVC39473.1"/>
    </source>
</evidence>
<evidence type="ECO:0000256" key="7">
    <source>
        <dbReference type="RuleBase" id="RU003894"/>
    </source>
</evidence>
<dbReference type="SMART" id="SM00526">
    <property type="entry name" value="H15"/>
    <property type="match status" value="1"/>
</dbReference>
<dbReference type="Proteomes" id="UP000325440">
    <property type="component" value="Unassembled WGS sequence"/>
</dbReference>
<dbReference type="PROSITE" id="PS51504">
    <property type="entry name" value="H15"/>
    <property type="match status" value="1"/>
</dbReference>
<keyword evidence="6 7" id="KW-0539">Nucleus</keyword>
<evidence type="ECO:0000256" key="2">
    <source>
        <dbReference type="ARBA" id="ARBA00004123"/>
    </source>
</evidence>
<dbReference type="GO" id="GO:0005634">
    <property type="term" value="C:nucleus"/>
    <property type="evidence" value="ECO:0007669"/>
    <property type="project" value="UniProtKB-SubCell"/>
</dbReference>
<dbReference type="GO" id="GO:0045910">
    <property type="term" value="P:negative regulation of DNA recombination"/>
    <property type="evidence" value="ECO:0007669"/>
    <property type="project" value="TreeGrafter"/>
</dbReference>
<dbReference type="EMBL" id="CABPRJ010001895">
    <property type="protein sequence ID" value="VVC39473.1"/>
    <property type="molecule type" value="Genomic_DNA"/>
</dbReference>
<dbReference type="InterPro" id="IPR036390">
    <property type="entry name" value="WH_DNA-bd_sf"/>
</dbReference>
<dbReference type="PANTHER" id="PTHR11467:SF20">
    <property type="entry name" value="H15 DOMAIN-CONTAINING PROTEIN-RELATED"/>
    <property type="match status" value="1"/>
</dbReference>
<sequence>MTDTLVSSPTAPVVSSPALKKKATTAAKSAAMKKPAAAHPPTSIMVTSAIKELKERKGSSLPAIKKYLAASYQVDPAKMAPFIRKFLSAAVTNGAILQTKGHYKLAVAEAKPKKNKVVKKPIAKKLKPAPASTPKKKKVKIASGEPAAKKAKKTSTKAPKKVVVKPKNAPAKSTAGIPKTLKKTVVKKVIIPK</sequence>
<dbReference type="GO" id="GO:0031492">
    <property type="term" value="F:nucleosomal DNA binding"/>
    <property type="evidence" value="ECO:0007669"/>
    <property type="project" value="TreeGrafter"/>
</dbReference>
<feature type="region of interest" description="Disordered" evidence="8">
    <location>
        <begin position="125"/>
        <end position="176"/>
    </location>
</feature>
<feature type="compositionally biased region" description="Low complexity" evidence="8">
    <location>
        <begin position="165"/>
        <end position="176"/>
    </location>
</feature>
<evidence type="ECO:0000259" key="9">
    <source>
        <dbReference type="PROSITE" id="PS51504"/>
    </source>
</evidence>
<reference evidence="10 11" key="1">
    <citation type="submission" date="2019-08" db="EMBL/GenBank/DDBJ databases">
        <authorList>
            <person name="Alioto T."/>
            <person name="Alioto T."/>
            <person name="Gomez Garrido J."/>
        </authorList>
    </citation>
    <scope>NUCLEOTIDE SEQUENCE [LARGE SCALE GENOMIC DNA]</scope>
</reference>
<evidence type="ECO:0000256" key="8">
    <source>
        <dbReference type="SAM" id="MobiDB-lite"/>
    </source>
</evidence>
<comment type="function">
    <text evidence="1">Histones H1 are necessary for the condensation of nucleosome chains into higher-order structures.</text>
</comment>
<feature type="compositionally biased region" description="Basic residues" evidence="8">
    <location>
        <begin position="149"/>
        <end position="164"/>
    </location>
</feature>
<name>A0A5E4N8M5_9HEMI</name>
<organism evidence="10 11">
    <name type="scientific">Cinara cedri</name>
    <dbReference type="NCBI Taxonomy" id="506608"/>
    <lineage>
        <taxon>Eukaryota</taxon>
        <taxon>Metazoa</taxon>
        <taxon>Ecdysozoa</taxon>
        <taxon>Arthropoda</taxon>
        <taxon>Hexapoda</taxon>
        <taxon>Insecta</taxon>
        <taxon>Pterygota</taxon>
        <taxon>Neoptera</taxon>
        <taxon>Paraneoptera</taxon>
        <taxon>Hemiptera</taxon>
        <taxon>Sternorrhyncha</taxon>
        <taxon>Aphidomorpha</taxon>
        <taxon>Aphidoidea</taxon>
        <taxon>Aphididae</taxon>
        <taxon>Lachninae</taxon>
        <taxon>Cinara</taxon>
    </lineage>
</organism>
<proteinExistence type="inferred from homology"/>
<dbReference type="OrthoDB" id="10069608at2759"/>
<accession>A0A5E4N8M5</accession>
<dbReference type="Gene3D" id="1.10.10.10">
    <property type="entry name" value="Winged helix-like DNA-binding domain superfamily/Winged helix DNA-binding domain"/>
    <property type="match status" value="1"/>
</dbReference>
<keyword evidence="11" id="KW-1185">Reference proteome</keyword>
<evidence type="ECO:0000256" key="1">
    <source>
        <dbReference type="ARBA" id="ARBA00002809"/>
    </source>
</evidence>
<dbReference type="SUPFAM" id="SSF46785">
    <property type="entry name" value="Winged helix' DNA-binding domain"/>
    <property type="match status" value="1"/>
</dbReference>
<evidence type="ECO:0000256" key="6">
    <source>
        <dbReference type="ARBA" id="ARBA00023242"/>
    </source>
</evidence>
<dbReference type="Pfam" id="PF00538">
    <property type="entry name" value="Linker_histone"/>
    <property type="match status" value="1"/>
</dbReference>